<sequence length="90" mass="10162">MTKDRFSETSFSIAHRFSFGSDLHTGEFYLAIPVSNGAVDYNEYYRVSGELARSFATDSGSFIAFAEACRRREHDDLLLYQPDGRRGAPI</sequence>
<reference evidence="1 2" key="1">
    <citation type="submission" date="2019-01" db="EMBL/GenBank/DDBJ databases">
        <title>High-quality-draft genome sequences of five non-tuberculosis mycobacteriaceae isolated from a nosocomial environment.</title>
        <authorList>
            <person name="Tiago I."/>
            <person name="Alarico S."/>
            <person name="Pereira S.G."/>
            <person name="Coelho C."/>
            <person name="Maranha A."/>
            <person name="Empadinhas N."/>
        </authorList>
    </citation>
    <scope>NUCLEOTIDE SEQUENCE [LARGE SCALE GENOMIC DNA]</scope>
    <source>
        <strain evidence="1 2">22DIII</strain>
    </source>
</reference>
<gene>
    <name evidence="1" type="ORF">EUA04_11570</name>
</gene>
<proteinExistence type="predicted"/>
<organism evidence="1 2">
    <name type="scientific">Mycolicibacterium obuense</name>
    <dbReference type="NCBI Taxonomy" id="1807"/>
    <lineage>
        <taxon>Bacteria</taxon>
        <taxon>Bacillati</taxon>
        <taxon>Actinomycetota</taxon>
        <taxon>Actinomycetes</taxon>
        <taxon>Mycobacteriales</taxon>
        <taxon>Mycobacteriaceae</taxon>
        <taxon>Mycolicibacterium</taxon>
    </lineage>
</organism>
<evidence type="ECO:0000313" key="1">
    <source>
        <dbReference type="EMBL" id="TDL10518.1"/>
    </source>
</evidence>
<dbReference type="EMBL" id="SDLP01000002">
    <property type="protein sequence ID" value="TDL10518.1"/>
    <property type="molecule type" value="Genomic_DNA"/>
</dbReference>
<dbReference type="AlphaFoldDB" id="A0A4R5XA10"/>
<comment type="caution">
    <text evidence="1">The sequence shown here is derived from an EMBL/GenBank/DDBJ whole genome shotgun (WGS) entry which is preliminary data.</text>
</comment>
<dbReference type="Proteomes" id="UP000294952">
    <property type="component" value="Unassembled WGS sequence"/>
</dbReference>
<name>A0A4R5XA10_9MYCO</name>
<dbReference type="RefSeq" id="WP_133413700.1">
    <property type="nucleotide sequence ID" value="NZ_SDLP01000002.1"/>
</dbReference>
<evidence type="ECO:0000313" key="2">
    <source>
        <dbReference type="Proteomes" id="UP000294952"/>
    </source>
</evidence>
<protein>
    <submittedName>
        <fullName evidence="1">Uncharacterized protein</fullName>
    </submittedName>
</protein>
<accession>A0A4R5XA10</accession>